<dbReference type="Pfam" id="PF04479">
    <property type="entry name" value="RTA1"/>
    <property type="match status" value="1"/>
</dbReference>
<sequence>MSFDYAFLDARATPNQFENCTFATCELSTSFWYYRPSLPANAIFLSLFSLSLLLFLVTYTVTRRFGIFTFTLIACCSLEILGYLGRVLSYSNPWHETGFLLQIVCLTIAPSFMAGGIYLCLRNIVYAFGPENSRIKPETYTRFFIPCDVISLVLQALGGGMASTASHEGRSSALGDHIMVTGLAFQVLTLAVFMGICLDFAFRTARLDAVTLDPKFSSLRSSKKFRGFLASLTLSTLCIFVRSVYRVAELSEGWTGHLIQQEWLFVGLEGVMVVVAVVVLNAFHPAFCFNTGFESRSEEEIIGFFQRRFQKVEEK</sequence>
<dbReference type="Proteomes" id="UP000566819">
    <property type="component" value="Unassembled WGS sequence"/>
</dbReference>
<protein>
    <recommendedName>
        <fullName evidence="8">Sphingoid long-chain base transporter RSB1</fullName>
    </recommendedName>
</protein>
<dbReference type="OrthoDB" id="4521223at2759"/>
<evidence type="ECO:0008006" key="8">
    <source>
        <dbReference type="Google" id="ProtNLM"/>
    </source>
</evidence>
<dbReference type="GO" id="GO:0000324">
    <property type="term" value="C:fungal-type vacuole"/>
    <property type="evidence" value="ECO:0007669"/>
    <property type="project" value="TreeGrafter"/>
</dbReference>
<reference evidence="6 7" key="1">
    <citation type="submission" date="2020-03" db="EMBL/GenBank/DDBJ databases">
        <title>Draft Genome Sequence of Cudoniella acicularis.</title>
        <authorList>
            <person name="Buettner E."/>
            <person name="Kellner H."/>
        </authorList>
    </citation>
    <scope>NUCLEOTIDE SEQUENCE [LARGE SCALE GENOMIC DNA]</scope>
    <source>
        <strain evidence="6 7">DSM 108380</strain>
    </source>
</reference>
<organism evidence="6 7">
    <name type="scientific">Cudoniella acicularis</name>
    <dbReference type="NCBI Taxonomy" id="354080"/>
    <lineage>
        <taxon>Eukaryota</taxon>
        <taxon>Fungi</taxon>
        <taxon>Dikarya</taxon>
        <taxon>Ascomycota</taxon>
        <taxon>Pezizomycotina</taxon>
        <taxon>Leotiomycetes</taxon>
        <taxon>Helotiales</taxon>
        <taxon>Tricladiaceae</taxon>
        <taxon>Cudoniella</taxon>
    </lineage>
</organism>
<feature type="transmembrane region" description="Helical" evidence="5">
    <location>
        <begin position="225"/>
        <end position="243"/>
    </location>
</feature>
<dbReference type="GO" id="GO:0005886">
    <property type="term" value="C:plasma membrane"/>
    <property type="evidence" value="ECO:0007669"/>
    <property type="project" value="TreeGrafter"/>
</dbReference>
<keyword evidence="7" id="KW-1185">Reference proteome</keyword>
<keyword evidence="2 5" id="KW-0812">Transmembrane</keyword>
<comment type="caution">
    <text evidence="6">The sequence shown here is derived from an EMBL/GenBank/DDBJ whole genome shotgun (WGS) entry which is preliminary data.</text>
</comment>
<name>A0A8H4RB48_9HELO</name>
<evidence type="ECO:0000256" key="1">
    <source>
        <dbReference type="ARBA" id="ARBA00004141"/>
    </source>
</evidence>
<evidence type="ECO:0000256" key="5">
    <source>
        <dbReference type="SAM" id="Phobius"/>
    </source>
</evidence>
<feature type="transmembrane region" description="Helical" evidence="5">
    <location>
        <begin position="65"/>
        <end position="84"/>
    </location>
</feature>
<evidence type="ECO:0000256" key="4">
    <source>
        <dbReference type="ARBA" id="ARBA00023136"/>
    </source>
</evidence>
<dbReference type="InterPro" id="IPR007568">
    <property type="entry name" value="RTA1"/>
</dbReference>
<keyword evidence="4 5" id="KW-0472">Membrane</keyword>
<feature type="transmembrane region" description="Helical" evidence="5">
    <location>
        <begin position="99"/>
        <end position="121"/>
    </location>
</feature>
<proteinExistence type="predicted"/>
<evidence type="ECO:0000256" key="2">
    <source>
        <dbReference type="ARBA" id="ARBA00022692"/>
    </source>
</evidence>
<feature type="transmembrane region" description="Helical" evidence="5">
    <location>
        <begin position="142"/>
        <end position="163"/>
    </location>
</feature>
<evidence type="ECO:0000313" key="7">
    <source>
        <dbReference type="Proteomes" id="UP000566819"/>
    </source>
</evidence>
<dbReference type="EMBL" id="JAAMPI010001319">
    <property type="protein sequence ID" value="KAF4625683.1"/>
    <property type="molecule type" value="Genomic_DNA"/>
</dbReference>
<dbReference type="PANTHER" id="PTHR31465">
    <property type="entry name" value="PROTEIN RTA1-RELATED"/>
    <property type="match status" value="1"/>
</dbReference>
<feature type="transmembrane region" description="Helical" evidence="5">
    <location>
        <begin position="183"/>
        <end position="204"/>
    </location>
</feature>
<evidence type="ECO:0000256" key="3">
    <source>
        <dbReference type="ARBA" id="ARBA00022989"/>
    </source>
</evidence>
<comment type="subcellular location">
    <subcellularLocation>
        <location evidence="1">Membrane</location>
        <topology evidence="1">Multi-pass membrane protein</topology>
    </subcellularLocation>
</comment>
<accession>A0A8H4RB48</accession>
<evidence type="ECO:0000313" key="6">
    <source>
        <dbReference type="EMBL" id="KAF4625683.1"/>
    </source>
</evidence>
<feature type="transmembrane region" description="Helical" evidence="5">
    <location>
        <begin position="38"/>
        <end position="58"/>
    </location>
</feature>
<dbReference type="PANTHER" id="PTHR31465:SF7">
    <property type="entry name" value="SPHINGOID LONG-CHAIN BASE TRANSPORTER RSB1"/>
    <property type="match status" value="1"/>
</dbReference>
<feature type="transmembrane region" description="Helical" evidence="5">
    <location>
        <begin position="263"/>
        <end position="283"/>
    </location>
</feature>
<gene>
    <name evidence="6" type="ORF">G7Y89_g12481</name>
</gene>
<keyword evidence="3 5" id="KW-1133">Transmembrane helix</keyword>
<dbReference type="AlphaFoldDB" id="A0A8H4RB48"/>